<dbReference type="AlphaFoldDB" id="A0A6A5SRC3"/>
<name>A0A6A5SRC3_9PLEO</name>
<organism evidence="1 2">
    <name type="scientific">Clathrospora elynae</name>
    <dbReference type="NCBI Taxonomy" id="706981"/>
    <lineage>
        <taxon>Eukaryota</taxon>
        <taxon>Fungi</taxon>
        <taxon>Dikarya</taxon>
        <taxon>Ascomycota</taxon>
        <taxon>Pezizomycotina</taxon>
        <taxon>Dothideomycetes</taxon>
        <taxon>Pleosporomycetidae</taxon>
        <taxon>Pleosporales</taxon>
        <taxon>Diademaceae</taxon>
        <taxon>Clathrospora</taxon>
    </lineage>
</organism>
<gene>
    <name evidence="1" type="ORF">EJ02DRAFT_306698</name>
</gene>
<dbReference type="OrthoDB" id="3693645at2759"/>
<proteinExistence type="predicted"/>
<feature type="non-terminal residue" evidence="1">
    <location>
        <position position="104"/>
    </location>
</feature>
<dbReference type="Proteomes" id="UP000800038">
    <property type="component" value="Unassembled WGS sequence"/>
</dbReference>
<evidence type="ECO:0000313" key="2">
    <source>
        <dbReference type="Proteomes" id="UP000800038"/>
    </source>
</evidence>
<sequence length="104" mass="12037">MSTTSNSGLHRLVEYNKRNSSLPLLSNAPTVGNTASGAQADEPVAVQADFPNNNNNDDNYDGLDFKRVPYLERRQFERNSCGWPKSWIYRHSWAVWHRKHKKNY</sequence>
<evidence type="ECO:0000313" key="1">
    <source>
        <dbReference type="EMBL" id="KAF1942274.1"/>
    </source>
</evidence>
<accession>A0A6A5SRC3</accession>
<dbReference type="EMBL" id="ML976037">
    <property type="protein sequence ID" value="KAF1942274.1"/>
    <property type="molecule type" value="Genomic_DNA"/>
</dbReference>
<protein>
    <submittedName>
        <fullName evidence="1">Uncharacterized protein</fullName>
    </submittedName>
</protein>
<keyword evidence="2" id="KW-1185">Reference proteome</keyword>
<reference evidence="1" key="1">
    <citation type="journal article" date="2020" name="Stud. Mycol.">
        <title>101 Dothideomycetes genomes: a test case for predicting lifestyles and emergence of pathogens.</title>
        <authorList>
            <person name="Haridas S."/>
            <person name="Albert R."/>
            <person name="Binder M."/>
            <person name="Bloem J."/>
            <person name="Labutti K."/>
            <person name="Salamov A."/>
            <person name="Andreopoulos B."/>
            <person name="Baker S."/>
            <person name="Barry K."/>
            <person name="Bills G."/>
            <person name="Bluhm B."/>
            <person name="Cannon C."/>
            <person name="Castanera R."/>
            <person name="Culley D."/>
            <person name="Daum C."/>
            <person name="Ezra D."/>
            <person name="Gonzalez J."/>
            <person name="Henrissat B."/>
            <person name="Kuo A."/>
            <person name="Liang C."/>
            <person name="Lipzen A."/>
            <person name="Lutzoni F."/>
            <person name="Magnuson J."/>
            <person name="Mondo S."/>
            <person name="Nolan M."/>
            <person name="Ohm R."/>
            <person name="Pangilinan J."/>
            <person name="Park H.-J."/>
            <person name="Ramirez L."/>
            <person name="Alfaro M."/>
            <person name="Sun H."/>
            <person name="Tritt A."/>
            <person name="Yoshinaga Y."/>
            <person name="Zwiers L.-H."/>
            <person name="Turgeon B."/>
            <person name="Goodwin S."/>
            <person name="Spatafora J."/>
            <person name="Crous P."/>
            <person name="Grigoriev I."/>
        </authorList>
    </citation>
    <scope>NUCLEOTIDE SEQUENCE</scope>
    <source>
        <strain evidence="1">CBS 161.51</strain>
    </source>
</reference>